<dbReference type="SUPFAM" id="SSF51338">
    <property type="entry name" value="Composite domain of metallo-dependent hydrolases"/>
    <property type="match status" value="1"/>
</dbReference>
<dbReference type="InterPro" id="IPR050138">
    <property type="entry name" value="DHOase/Allantoinase_Hydrolase"/>
</dbReference>
<dbReference type="InterPro" id="IPR032466">
    <property type="entry name" value="Metal_Hydrolase"/>
</dbReference>
<keyword evidence="7 9" id="KW-0378">Hydrolase</keyword>
<evidence type="ECO:0000256" key="3">
    <source>
        <dbReference type="ARBA" id="ARBA00010286"/>
    </source>
</evidence>
<dbReference type="PROSITE" id="PS00482">
    <property type="entry name" value="DIHYDROOROTASE_1"/>
    <property type="match status" value="1"/>
</dbReference>
<dbReference type="GO" id="GO:0000256">
    <property type="term" value="P:allantoin catabolic process"/>
    <property type="evidence" value="ECO:0007669"/>
    <property type="project" value="UniProtKB-UniRule"/>
</dbReference>
<dbReference type="RefSeq" id="WP_110822133.1">
    <property type="nucleotide sequence ID" value="NZ_PRLG01000029.1"/>
</dbReference>
<dbReference type="Pfam" id="PF01979">
    <property type="entry name" value="Amidohydro_1"/>
    <property type="match status" value="1"/>
</dbReference>
<dbReference type="InterPro" id="IPR002195">
    <property type="entry name" value="Dihydroorotase_CS"/>
</dbReference>
<dbReference type="PANTHER" id="PTHR43668">
    <property type="entry name" value="ALLANTOINASE"/>
    <property type="match status" value="1"/>
</dbReference>
<evidence type="ECO:0000256" key="9">
    <source>
        <dbReference type="HAMAP-Rule" id="MF_01645"/>
    </source>
</evidence>
<evidence type="ECO:0000256" key="4">
    <source>
        <dbReference type="ARBA" id="ARBA00011881"/>
    </source>
</evidence>
<sequence>MANFDSIIRGARVVLKDRVQQLDIGIQDGKITALSTRLKVEEGTEVVEAAGFTVMPGVVDIHVHFNEPGLASWEGFRSGSAALAAGGITTYVDMPLNGVPPTTSPEAWDMKKQAAQDRSYVDYTFWGGLVPGNRQQLMNLAESGAAGFKAFMSEPGGEGEDIFARADEQTLLDGMHEIAKLNRVLALHAEDEEMVAQLGARSIAEGKTGPMDYVRSRPAEAEVLAVTRALQYGEQTGCPLHFVHISTREALERIAEAKGRGQDVTSETCPHYLTLTEQDVVRLGAVAKCAPPLRSSAEQEALWDALASGLIDVIASDHSPCPPSMKQSDNFFEIWGGISGAQSTLLIMLDEGHLRRRVSLPLLGRVLALQPARRLGLESKGEIAIGKDADLVLIDWNTSTTLNMDDLLYTHKQSPYIGRTFACAVAEVYCQGIKVYSAKEGLSANPAGQFIAAGSYGKNGTRGTEEYHDRV</sequence>
<dbReference type="InterPro" id="IPR006680">
    <property type="entry name" value="Amidohydro-rel"/>
</dbReference>
<comment type="cofactor">
    <cofactor evidence="9">
        <name>Zn(2+)</name>
        <dbReference type="ChEBI" id="CHEBI:29105"/>
    </cofactor>
    <text evidence="9">Binds 2 Zn(2+) ions per subunit.</text>
</comment>
<dbReference type="NCBIfam" id="TIGR03178">
    <property type="entry name" value="allantoinase"/>
    <property type="match status" value="1"/>
</dbReference>
<dbReference type="PANTHER" id="PTHR43668:SF4">
    <property type="entry name" value="ALLANTOINASE"/>
    <property type="match status" value="1"/>
</dbReference>
<protein>
    <recommendedName>
        <fullName evidence="9">Allantoinase</fullName>
        <ecNumber evidence="9">3.5.2.5</ecNumber>
    </recommendedName>
    <alternativeName>
        <fullName evidence="9">Allantoin-utilizing enzyme</fullName>
    </alternativeName>
</protein>
<feature type="binding site" evidence="9">
    <location>
        <position position="64"/>
    </location>
    <ligand>
        <name>Zn(2+)</name>
        <dbReference type="ChEBI" id="CHEBI:29105"/>
        <label>1</label>
    </ligand>
</feature>
<dbReference type="Gene3D" id="3.20.20.140">
    <property type="entry name" value="Metal-dependent hydrolases"/>
    <property type="match status" value="1"/>
</dbReference>
<accession>A0A2W0C6S3</accession>
<feature type="binding site" evidence="9">
    <location>
        <position position="244"/>
    </location>
    <ligand>
        <name>Zn(2+)</name>
        <dbReference type="ChEBI" id="CHEBI:29105"/>
        <label>2</label>
    </ligand>
</feature>
<dbReference type="Gene3D" id="2.30.40.10">
    <property type="entry name" value="Urease, subunit C, domain 1"/>
    <property type="match status" value="1"/>
</dbReference>
<comment type="caution">
    <text evidence="11">The sequence shown here is derived from an EMBL/GenBank/DDBJ whole genome shotgun (WGS) entry which is preliminary data.</text>
</comment>
<comment type="similarity">
    <text evidence="2">Belongs to the metallo-dependent hydrolases superfamily. Hydantoinase/dihydropyrimidinase family.</text>
</comment>
<dbReference type="EC" id="3.5.2.5" evidence="9"/>
<feature type="binding site" evidence="9">
    <location>
        <position position="62"/>
    </location>
    <ligand>
        <name>Zn(2+)</name>
        <dbReference type="ChEBI" id="CHEBI:29105"/>
        <label>1</label>
    </ligand>
</feature>
<keyword evidence="5 9" id="KW-0659">Purine metabolism</keyword>
<dbReference type="InterPro" id="IPR011059">
    <property type="entry name" value="Metal-dep_hydrolase_composite"/>
</dbReference>
<proteinExistence type="inferred from homology"/>
<comment type="similarity">
    <text evidence="9">Belongs to the metallo-dependent hydrolases superfamily. Allantoinase family.</text>
</comment>
<evidence type="ECO:0000256" key="8">
    <source>
        <dbReference type="ARBA" id="ARBA00022833"/>
    </source>
</evidence>
<comment type="subunit">
    <text evidence="4 9">Homotetramer.</text>
</comment>
<gene>
    <name evidence="9 11" type="primary">allB</name>
    <name evidence="11" type="ORF">PIL02S_05409</name>
</gene>
<keyword evidence="6 9" id="KW-0479">Metal-binding</keyword>
<dbReference type="GO" id="GO:0050897">
    <property type="term" value="F:cobalt ion binding"/>
    <property type="evidence" value="ECO:0007669"/>
    <property type="project" value="InterPro"/>
</dbReference>
<feature type="binding site" description="via carbamate group" evidence="9">
    <location>
        <position position="149"/>
    </location>
    <ligand>
        <name>Zn(2+)</name>
        <dbReference type="ChEBI" id="CHEBI:29105"/>
        <label>2</label>
    </ligand>
</feature>
<dbReference type="GO" id="GO:0005737">
    <property type="term" value="C:cytoplasm"/>
    <property type="evidence" value="ECO:0007669"/>
    <property type="project" value="TreeGrafter"/>
</dbReference>
<dbReference type="GO" id="GO:0006145">
    <property type="term" value="P:purine nucleobase catabolic process"/>
    <property type="evidence" value="ECO:0007669"/>
    <property type="project" value="TreeGrafter"/>
</dbReference>
<evidence type="ECO:0000256" key="1">
    <source>
        <dbReference type="ARBA" id="ARBA00002368"/>
    </source>
</evidence>
<dbReference type="EMBL" id="PRLG01000029">
    <property type="protein sequence ID" value="PYY26039.1"/>
    <property type="molecule type" value="Genomic_DNA"/>
</dbReference>
<feature type="modified residue" description="N6-carboxylysine" evidence="9">
    <location>
        <position position="149"/>
    </location>
</feature>
<evidence type="ECO:0000256" key="2">
    <source>
        <dbReference type="ARBA" id="ARBA00008829"/>
    </source>
</evidence>
<keyword evidence="8 9" id="KW-0862">Zinc</keyword>
<feature type="domain" description="Amidohydrolase-related" evidence="10">
    <location>
        <begin position="53"/>
        <end position="432"/>
    </location>
</feature>
<comment type="catalytic activity">
    <reaction evidence="9">
        <text>(S)-allantoin + H2O = allantoate + H(+)</text>
        <dbReference type="Rhea" id="RHEA:17029"/>
        <dbReference type="ChEBI" id="CHEBI:15377"/>
        <dbReference type="ChEBI" id="CHEBI:15378"/>
        <dbReference type="ChEBI" id="CHEBI:15678"/>
        <dbReference type="ChEBI" id="CHEBI:17536"/>
        <dbReference type="EC" id="3.5.2.5"/>
    </reaction>
</comment>
<reference evidence="11 12" key="1">
    <citation type="submission" date="2018-01" db="EMBL/GenBank/DDBJ databases">
        <title>Genome sequence of the PGP bacterium Paenibacillus illinoisensis E3.</title>
        <authorList>
            <person name="Rolli E."/>
            <person name="Marasco R."/>
            <person name="Bessem C."/>
            <person name="Michoud G."/>
            <person name="Gaiarsa S."/>
            <person name="Borin S."/>
            <person name="Daffonchio D."/>
        </authorList>
    </citation>
    <scope>NUCLEOTIDE SEQUENCE [LARGE SCALE GENOMIC DNA]</scope>
    <source>
        <strain evidence="11 12">E3</strain>
    </source>
</reference>
<evidence type="ECO:0000259" key="10">
    <source>
        <dbReference type="Pfam" id="PF01979"/>
    </source>
</evidence>
<evidence type="ECO:0000313" key="12">
    <source>
        <dbReference type="Proteomes" id="UP000247459"/>
    </source>
</evidence>
<dbReference type="FunFam" id="3.20.20.140:FF:000174">
    <property type="entry name" value="Dihydropyrimidinase-related protein 2"/>
    <property type="match status" value="1"/>
</dbReference>
<comment type="pathway">
    <text evidence="9">Nitrogen metabolism; (S)-allantoin degradation; allantoate from (S)-allantoin: step 1/1.</text>
</comment>
<evidence type="ECO:0000313" key="11">
    <source>
        <dbReference type="EMBL" id="PYY26039.1"/>
    </source>
</evidence>
<dbReference type="SUPFAM" id="SSF51556">
    <property type="entry name" value="Metallo-dependent hydrolases"/>
    <property type="match status" value="1"/>
</dbReference>
<feature type="binding site" evidence="9">
    <location>
        <position position="317"/>
    </location>
    <ligand>
        <name>Zn(2+)</name>
        <dbReference type="ChEBI" id="CHEBI:29105"/>
        <label>1</label>
    </ligand>
</feature>
<evidence type="ECO:0000256" key="5">
    <source>
        <dbReference type="ARBA" id="ARBA00022631"/>
    </source>
</evidence>
<dbReference type="GO" id="GO:0008270">
    <property type="term" value="F:zinc ion binding"/>
    <property type="evidence" value="ECO:0007669"/>
    <property type="project" value="InterPro"/>
</dbReference>
<dbReference type="InterPro" id="IPR017593">
    <property type="entry name" value="Allantoinase"/>
</dbReference>
<dbReference type="Proteomes" id="UP000247459">
    <property type="component" value="Unassembled WGS sequence"/>
</dbReference>
<comment type="similarity">
    <text evidence="3">Belongs to the metallo-dependent hydrolases superfamily. DHOase family. Class I DHOase subfamily.</text>
</comment>
<comment type="function">
    <text evidence="1">Catalyzes the reversible cyclization of carbamoyl aspartate to dihydroorotate.</text>
</comment>
<dbReference type="AlphaFoldDB" id="A0A2W0C6S3"/>
<name>A0A2W0C6S3_9BACL</name>
<dbReference type="UniPathway" id="UPA00395">
    <property type="reaction ID" value="UER00653"/>
</dbReference>
<feature type="binding site" evidence="9">
    <location>
        <position position="188"/>
    </location>
    <ligand>
        <name>Zn(2+)</name>
        <dbReference type="ChEBI" id="CHEBI:29105"/>
        <label>2</label>
    </ligand>
</feature>
<evidence type="ECO:0000256" key="6">
    <source>
        <dbReference type="ARBA" id="ARBA00022723"/>
    </source>
</evidence>
<dbReference type="GO" id="GO:0004038">
    <property type="term" value="F:allantoinase activity"/>
    <property type="evidence" value="ECO:0007669"/>
    <property type="project" value="UniProtKB-UniRule"/>
</dbReference>
<dbReference type="HAMAP" id="MF_01645">
    <property type="entry name" value="Hydantoinase"/>
    <property type="match status" value="1"/>
</dbReference>
<comment type="PTM">
    <text evidence="9">Carboxylation allows a single lysine to coordinate two zinc ions.</text>
</comment>
<evidence type="ECO:0000256" key="7">
    <source>
        <dbReference type="ARBA" id="ARBA00022801"/>
    </source>
</evidence>
<dbReference type="InterPro" id="IPR047604">
    <property type="entry name" value="Allantoinase_bact"/>
</dbReference>
<feature type="binding site" description="via carbamate group" evidence="9">
    <location>
        <position position="149"/>
    </location>
    <ligand>
        <name>Zn(2+)</name>
        <dbReference type="ChEBI" id="CHEBI:29105"/>
        <label>1</label>
    </ligand>
</feature>
<dbReference type="OrthoDB" id="9765462at2"/>
<organism evidence="11 12">
    <name type="scientific">Paenibacillus illinoisensis</name>
    <dbReference type="NCBI Taxonomy" id="59845"/>
    <lineage>
        <taxon>Bacteria</taxon>
        <taxon>Bacillati</taxon>
        <taxon>Bacillota</taxon>
        <taxon>Bacilli</taxon>
        <taxon>Bacillales</taxon>
        <taxon>Paenibacillaceae</taxon>
        <taxon>Paenibacillus</taxon>
    </lineage>
</organism>
<comment type="function">
    <text evidence="9">Catalyzes the conversion of allantoin (5-ureidohydantoin) to allantoic acid by hydrolytic cleavage of the five-member hydantoin ring.</text>
</comment>